<comment type="subcellular location">
    <subcellularLocation>
        <location evidence="1">Mitochondrion inner membrane</location>
        <topology evidence="1">Multi-pass membrane protein</topology>
    </subcellularLocation>
</comment>
<dbReference type="EMBL" id="BTGC01000003">
    <property type="protein sequence ID" value="GMM49863.1"/>
    <property type="molecule type" value="Genomic_DNA"/>
</dbReference>
<feature type="repeat" description="Solcar" evidence="9">
    <location>
        <begin position="239"/>
        <end position="330"/>
    </location>
</feature>
<dbReference type="InterPro" id="IPR023395">
    <property type="entry name" value="MCP_dom_sf"/>
</dbReference>
<keyword evidence="8 9" id="KW-0472">Membrane</keyword>
<dbReference type="AlphaFoldDB" id="A0AAV5REJ6"/>
<evidence type="ECO:0000313" key="12">
    <source>
        <dbReference type="EMBL" id="GMM49863.1"/>
    </source>
</evidence>
<dbReference type="Pfam" id="PF00153">
    <property type="entry name" value="Mito_carr"/>
    <property type="match status" value="3"/>
</dbReference>
<evidence type="ECO:0000256" key="5">
    <source>
        <dbReference type="ARBA" id="ARBA00022792"/>
    </source>
</evidence>
<proteinExistence type="inferred from homology"/>
<feature type="repeat" description="Solcar" evidence="9">
    <location>
        <begin position="107"/>
        <end position="203"/>
    </location>
</feature>
<keyword evidence="7" id="KW-0496">Mitochondrion</keyword>
<evidence type="ECO:0000256" key="8">
    <source>
        <dbReference type="ARBA" id="ARBA00023136"/>
    </source>
</evidence>
<dbReference type="PANTHER" id="PTHR24089">
    <property type="entry name" value="SOLUTE CARRIER FAMILY 25"/>
    <property type="match status" value="1"/>
</dbReference>
<accession>A0AAV5REJ6</accession>
<sequence>MPDPHSLDYVVRSGLAGGIAGCAAKTLIAPMDRVKILFQTGNPEFSQWAGRMVGLPRAIRHIWLQEGPFGLLRGHSATLARVFPYAAIKFVAYEQFRAFLIPDKSYETHIRRFASGSLAGLLSVIFTYPLDVIRVQLAYTGSDPAVQHNKHRLIHAARELWNKPSKNFMGKLKNLYPGFGPTMFGIVPYAGVSFFAHDLGHDIFRSPYLYDIAVDKRKIKVKSIDTNGNEQQNIKRPQLKGWAQIIAGGVSGILAQTAAYPLEVIRRRMQVGGLKKQIEGSLQNNFRETTKSIYKEHGFRGFFVGLSIGFIKVGPMFACSFYVYERMKYLLDIN</sequence>
<evidence type="ECO:0000256" key="7">
    <source>
        <dbReference type="ARBA" id="ARBA00023128"/>
    </source>
</evidence>
<dbReference type="InterPro" id="IPR002067">
    <property type="entry name" value="MCP"/>
</dbReference>
<organism evidence="12 13">
    <name type="scientific">Starmerella bacillaris</name>
    <name type="common">Yeast</name>
    <name type="synonym">Candida zemplinina</name>
    <dbReference type="NCBI Taxonomy" id="1247836"/>
    <lineage>
        <taxon>Eukaryota</taxon>
        <taxon>Fungi</taxon>
        <taxon>Dikarya</taxon>
        <taxon>Ascomycota</taxon>
        <taxon>Saccharomycotina</taxon>
        <taxon>Dipodascomycetes</taxon>
        <taxon>Dipodascales</taxon>
        <taxon>Trichomonascaceae</taxon>
        <taxon>Starmerella</taxon>
    </lineage>
</organism>
<comment type="caution">
    <text evidence="12">The sequence shown here is derived from an EMBL/GenBank/DDBJ whole genome shotgun (WGS) entry which is preliminary data.</text>
</comment>
<keyword evidence="5" id="KW-0999">Mitochondrion inner membrane</keyword>
<gene>
    <name evidence="12" type="ORF">DASB73_008210</name>
</gene>
<dbReference type="Gene3D" id="1.50.40.10">
    <property type="entry name" value="Mitochondrial carrier domain"/>
    <property type="match status" value="1"/>
</dbReference>
<evidence type="ECO:0000313" key="13">
    <source>
        <dbReference type="Proteomes" id="UP001362899"/>
    </source>
</evidence>
<evidence type="ECO:0000256" key="2">
    <source>
        <dbReference type="ARBA" id="ARBA00022448"/>
    </source>
</evidence>
<dbReference type="SUPFAM" id="SSF103506">
    <property type="entry name" value="Mitochondrial carrier"/>
    <property type="match status" value="1"/>
</dbReference>
<feature type="transmembrane region" description="Helical" evidence="11">
    <location>
        <begin position="241"/>
        <end position="260"/>
    </location>
</feature>
<dbReference type="InterPro" id="IPR018108">
    <property type="entry name" value="MCP_transmembrane"/>
</dbReference>
<dbReference type="Proteomes" id="UP001362899">
    <property type="component" value="Unassembled WGS sequence"/>
</dbReference>
<reference evidence="12 13" key="1">
    <citation type="journal article" date="2023" name="Elife">
        <title>Identification of key yeast species and microbe-microbe interactions impacting larval growth of Drosophila in the wild.</title>
        <authorList>
            <person name="Mure A."/>
            <person name="Sugiura Y."/>
            <person name="Maeda R."/>
            <person name="Honda K."/>
            <person name="Sakurai N."/>
            <person name="Takahashi Y."/>
            <person name="Watada M."/>
            <person name="Katoh T."/>
            <person name="Gotoh A."/>
            <person name="Gotoh Y."/>
            <person name="Taniguchi I."/>
            <person name="Nakamura K."/>
            <person name="Hayashi T."/>
            <person name="Katayama T."/>
            <person name="Uemura T."/>
            <person name="Hattori Y."/>
        </authorList>
    </citation>
    <scope>NUCLEOTIDE SEQUENCE [LARGE SCALE GENOMIC DNA]</scope>
    <source>
        <strain evidence="12 13">SB-73</strain>
    </source>
</reference>
<keyword evidence="6 11" id="KW-1133">Transmembrane helix</keyword>
<dbReference type="PRINTS" id="PR00926">
    <property type="entry name" value="MITOCARRIER"/>
</dbReference>
<name>A0AAV5REJ6_STABA</name>
<evidence type="ECO:0000256" key="11">
    <source>
        <dbReference type="SAM" id="Phobius"/>
    </source>
</evidence>
<comment type="similarity">
    <text evidence="10">Belongs to the mitochondrial carrier (TC 2.A.29) family.</text>
</comment>
<protein>
    <submittedName>
        <fullName evidence="12">Coenzyme A transporter</fullName>
    </submittedName>
</protein>
<feature type="repeat" description="Solcar" evidence="9">
    <location>
        <begin position="8"/>
        <end position="99"/>
    </location>
</feature>
<keyword evidence="13" id="KW-1185">Reference proteome</keyword>
<keyword evidence="4" id="KW-0677">Repeat</keyword>
<keyword evidence="3 9" id="KW-0812">Transmembrane</keyword>
<feature type="transmembrane region" description="Helical" evidence="11">
    <location>
        <begin position="301"/>
        <end position="324"/>
    </location>
</feature>
<evidence type="ECO:0000256" key="4">
    <source>
        <dbReference type="ARBA" id="ARBA00022737"/>
    </source>
</evidence>
<dbReference type="GO" id="GO:0055085">
    <property type="term" value="P:transmembrane transport"/>
    <property type="evidence" value="ECO:0007669"/>
    <property type="project" value="InterPro"/>
</dbReference>
<evidence type="ECO:0000256" key="1">
    <source>
        <dbReference type="ARBA" id="ARBA00004448"/>
    </source>
</evidence>
<evidence type="ECO:0000256" key="10">
    <source>
        <dbReference type="RuleBase" id="RU000488"/>
    </source>
</evidence>
<evidence type="ECO:0000256" key="6">
    <source>
        <dbReference type="ARBA" id="ARBA00022989"/>
    </source>
</evidence>
<keyword evidence="2 10" id="KW-0813">Transport</keyword>
<evidence type="ECO:0000256" key="9">
    <source>
        <dbReference type="PROSITE-ProRule" id="PRU00282"/>
    </source>
</evidence>
<dbReference type="GO" id="GO:0005743">
    <property type="term" value="C:mitochondrial inner membrane"/>
    <property type="evidence" value="ECO:0007669"/>
    <property type="project" value="UniProtKB-SubCell"/>
</dbReference>
<evidence type="ECO:0000256" key="3">
    <source>
        <dbReference type="ARBA" id="ARBA00022692"/>
    </source>
</evidence>
<dbReference type="PROSITE" id="PS50920">
    <property type="entry name" value="SOLCAR"/>
    <property type="match status" value="3"/>
</dbReference>